<evidence type="ECO:0000313" key="2">
    <source>
        <dbReference type="Proteomes" id="UP000326950"/>
    </source>
</evidence>
<dbReference type="Proteomes" id="UP000326950">
    <property type="component" value="Unassembled WGS sequence"/>
</dbReference>
<reference evidence="1 2" key="1">
    <citation type="submission" date="2019-04" db="EMBL/GenBank/DDBJ databases">
        <title>Friends and foes A comparative genomics study of 23 Aspergillus species from section Flavi.</title>
        <authorList>
            <consortium name="DOE Joint Genome Institute"/>
            <person name="Kjaerbolling I."/>
            <person name="Vesth T."/>
            <person name="Frisvad J.C."/>
            <person name="Nybo J.L."/>
            <person name="Theobald S."/>
            <person name="Kildgaard S."/>
            <person name="Isbrandt T."/>
            <person name="Kuo A."/>
            <person name="Sato A."/>
            <person name="Lyhne E.K."/>
            <person name="Kogle M.E."/>
            <person name="Wiebenga A."/>
            <person name="Kun R.S."/>
            <person name="Lubbers R.J."/>
            <person name="Makela M.R."/>
            <person name="Barry K."/>
            <person name="Chovatia M."/>
            <person name="Clum A."/>
            <person name="Daum C."/>
            <person name="Haridas S."/>
            <person name="He G."/>
            <person name="LaButti K."/>
            <person name="Lipzen A."/>
            <person name="Mondo S."/>
            <person name="Riley R."/>
            <person name="Salamov A."/>
            <person name="Simmons B.A."/>
            <person name="Magnuson J.K."/>
            <person name="Henrissat B."/>
            <person name="Mortensen U.H."/>
            <person name="Larsen T.O."/>
            <person name="Devries R.P."/>
            <person name="Grigoriev I.V."/>
            <person name="Machida M."/>
            <person name="Baker S.E."/>
            <person name="Andersen M.R."/>
        </authorList>
    </citation>
    <scope>NUCLEOTIDE SEQUENCE [LARGE SCALE GENOMIC DNA]</scope>
    <source>
        <strain evidence="1 2">CBS 117626</strain>
    </source>
</reference>
<protein>
    <submittedName>
        <fullName evidence="1">Uncharacterized protein</fullName>
    </submittedName>
</protein>
<accession>A0A5N6UFY4</accession>
<organism evidence="1 2">
    <name type="scientific">Aspergillus tamarii</name>
    <dbReference type="NCBI Taxonomy" id="41984"/>
    <lineage>
        <taxon>Eukaryota</taxon>
        <taxon>Fungi</taxon>
        <taxon>Dikarya</taxon>
        <taxon>Ascomycota</taxon>
        <taxon>Pezizomycotina</taxon>
        <taxon>Eurotiomycetes</taxon>
        <taxon>Eurotiomycetidae</taxon>
        <taxon>Eurotiales</taxon>
        <taxon>Aspergillaceae</taxon>
        <taxon>Aspergillus</taxon>
        <taxon>Aspergillus subgen. Circumdati</taxon>
    </lineage>
</organism>
<gene>
    <name evidence="1" type="ORF">BDV40DRAFT_292694</name>
</gene>
<dbReference type="AlphaFoldDB" id="A0A5N6UFY4"/>
<name>A0A5N6UFY4_ASPTM</name>
<proteinExistence type="predicted"/>
<keyword evidence="2" id="KW-1185">Reference proteome</keyword>
<dbReference type="OrthoDB" id="4454786at2759"/>
<evidence type="ECO:0000313" key="1">
    <source>
        <dbReference type="EMBL" id="KAE8157386.1"/>
    </source>
</evidence>
<dbReference type="EMBL" id="ML738725">
    <property type="protein sequence ID" value="KAE8157386.1"/>
    <property type="molecule type" value="Genomic_DNA"/>
</dbReference>
<sequence>MVQLRKDTRYTDQSSLFQLIYNVRPRVQVTRPGTAPGKHYHGPIGGTSREGALAQLGQVVSSEKRPVNACRKELTVSKNQDSFAGSADMTANQPVTSLAGTLVNLAEVKNPHAILICYAALTAIIRHAPRRNKSNFCKLITFARGCQTFFNPTQSFLNMVVVITEDVARLTVM</sequence>